<reference evidence="16" key="1">
    <citation type="submission" date="2020-03" db="EMBL/GenBank/DDBJ databases">
        <title>Studies in the Genomics of Life Span.</title>
        <authorList>
            <person name="Glass D."/>
        </authorList>
    </citation>
    <scope>NUCLEOTIDE SEQUENCE</scope>
    <source>
        <strain evidence="16">SUZIE</strain>
        <tissue evidence="16">Muscle</tissue>
    </source>
</reference>
<evidence type="ECO:0000256" key="4">
    <source>
        <dbReference type="ARBA" id="ARBA00022490"/>
    </source>
</evidence>
<dbReference type="InterPro" id="IPR036525">
    <property type="entry name" value="Tubulin/FtsZ_GTPase_sf"/>
</dbReference>
<evidence type="ECO:0000256" key="9">
    <source>
        <dbReference type="ARBA" id="ARBA00022842"/>
    </source>
</evidence>
<dbReference type="PRINTS" id="PR01162">
    <property type="entry name" value="ALPHATUBULIN"/>
</dbReference>
<dbReference type="Pfam" id="PF03953">
    <property type="entry name" value="Tubulin_C"/>
    <property type="match status" value="1"/>
</dbReference>
<evidence type="ECO:0000256" key="13">
    <source>
        <dbReference type="SAM" id="MobiDB-lite"/>
    </source>
</evidence>
<keyword evidence="17" id="KW-1185">Reference proteome</keyword>
<dbReference type="SMART" id="SM00865">
    <property type="entry name" value="Tubulin_C"/>
    <property type="match status" value="1"/>
</dbReference>
<dbReference type="InterPro" id="IPR002452">
    <property type="entry name" value="Alpha_tubulin"/>
</dbReference>
<dbReference type="InterPro" id="IPR008280">
    <property type="entry name" value="Tub_FtsZ_C"/>
</dbReference>
<dbReference type="InterPro" id="IPR018316">
    <property type="entry name" value="Tubulin/FtsZ_2-layer-sand-dom"/>
</dbReference>
<comment type="caution">
    <text evidence="16">The sequence shown here is derived from an EMBL/GenBank/DDBJ whole genome shotgun (WGS) entry which is preliminary data.</text>
</comment>
<dbReference type="Proteomes" id="UP001166674">
    <property type="component" value="Unassembled WGS sequence"/>
</dbReference>
<evidence type="ECO:0000259" key="14">
    <source>
        <dbReference type="SMART" id="SM00864"/>
    </source>
</evidence>
<dbReference type="SMART" id="SM00864">
    <property type="entry name" value="Tubulin"/>
    <property type="match status" value="1"/>
</dbReference>
<evidence type="ECO:0000256" key="12">
    <source>
        <dbReference type="ARBA" id="ARBA00049117"/>
    </source>
</evidence>
<dbReference type="SUPFAM" id="SSF52490">
    <property type="entry name" value="Tubulin nucleotide-binding domain-like"/>
    <property type="match status" value="1"/>
</dbReference>
<dbReference type="GO" id="GO:0005200">
    <property type="term" value="F:structural constituent of cytoskeleton"/>
    <property type="evidence" value="ECO:0007669"/>
    <property type="project" value="InterPro"/>
</dbReference>
<dbReference type="Gene3D" id="1.10.287.600">
    <property type="entry name" value="Helix hairpin bin"/>
    <property type="match status" value="1"/>
</dbReference>
<keyword evidence="5" id="KW-0493">Microtubule</keyword>
<dbReference type="GO" id="GO:0045046">
    <property type="term" value="P:protein import into peroxisome membrane"/>
    <property type="evidence" value="ECO:0007669"/>
    <property type="project" value="InterPro"/>
</dbReference>
<dbReference type="GO" id="GO:0016787">
    <property type="term" value="F:hydrolase activity"/>
    <property type="evidence" value="ECO:0007669"/>
    <property type="project" value="UniProtKB-KW"/>
</dbReference>
<dbReference type="EMBL" id="JAATJV010419400">
    <property type="protein sequence ID" value="MBZ3887805.1"/>
    <property type="molecule type" value="Genomic_DNA"/>
</dbReference>
<dbReference type="FunFam" id="3.40.50.1440:FF:000002">
    <property type="entry name" value="Tubulin alpha chain"/>
    <property type="match status" value="1"/>
</dbReference>
<evidence type="ECO:0000256" key="5">
    <source>
        <dbReference type="ARBA" id="ARBA00022701"/>
    </source>
</evidence>
<dbReference type="FunFam" id="1.10.287.600:FF:000005">
    <property type="entry name" value="Tubulin alpha chain"/>
    <property type="match status" value="1"/>
</dbReference>
<dbReference type="AlphaFoldDB" id="A0AA41T8L1"/>
<feature type="region of interest" description="Disordered" evidence="13">
    <location>
        <begin position="1"/>
        <end position="20"/>
    </location>
</feature>
<keyword evidence="9" id="KW-0460">Magnesium</keyword>
<comment type="similarity">
    <text evidence="3">Belongs to the tubulin family.</text>
</comment>
<dbReference type="PANTHER" id="PTHR11588">
    <property type="entry name" value="TUBULIN"/>
    <property type="match status" value="1"/>
</dbReference>
<dbReference type="Pfam" id="PF00091">
    <property type="entry name" value="Tubulin"/>
    <property type="match status" value="1"/>
</dbReference>
<evidence type="ECO:0000256" key="7">
    <source>
        <dbReference type="ARBA" id="ARBA00022741"/>
    </source>
</evidence>
<dbReference type="PRINTS" id="PR01161">
    <property type="entry name" value="TUBULIN"/>
</dbReference>
<protein>
    <submittedName>
        <fullName evidence="16">Tubulin alpha-8 chain</fullName>
    </submittedName>
</protein>
<evidence type="ECO:0000313" key="16">
    <source>
        <dbReference type="EMBL" id="MBZ3887805.1"/>
    </source>
</evidence>
<accession>A0AA41T8L1</accession>
<proteinExistence type="inferred from homology"/>
<evidence type="ECO:0000256" key="1">
    <source>
        <dbReference type="ARBA" id="ARBA00001946"/>
    </source>
</evidence>
<keyword evidence="10" id="KW-0342">GTP-binding</keyword>
<dbReference type="Pfam" id="PF07163">
    <property type="entry name" value="Pex26"/>
    <property type="match status" value="1"/>
</dbReference>
<evidence type="ECO:0000259" key="15">
    <source>
        <dbReference type="SMART" id="SM00865"/>
    </source>
</evidence>
<feature type="domain" description="Tubulin/FtsZ 2-layer sandwich" evidence="15">
    <location>
        <begin position="414"/>
        <end position="559"/>
    </location>
</feature>
<dbReference type="FunFam" id="3.30.1330.20:FF:000001">
    <property type="entry name" value="Tubulin alpha chain"/>
    <property type="match status" value="1"/>
</dbReference>
<evidence type="ECO:0000256" key="6">
    <source>
        <dbReference type="ARBA" id="ARBA00022723"/>
    </source>
</evidence>
<dbReference type="InterPro" id="IPR023123">
    <property type="entry name" value="Tubulin_C"/>
</dbReference>
<organism evidence="16 17">
    <name type="scientific">Sciurus carolinensis</name>
    <name type="common">Eastern gray squirrel</name>
    <dbReference type="NCBI Taxonomy" id="30640"/>
    <lineage>
        <taxon>Eukaryota</taxon>
        <taxon>Metazoa</taxon>
        <taxon>Chordata</taxon>
        <taxon>Craniata</taxon>
        <taxon>Vertebrata</taxon>
        <taxon>Euteleostomi</taxon>
        <taxon>Mammalia</taxon>
        <taxon>Eutheria</taxon>
        <taxon>Euarchontoglires</taxon>
        <taxon>Glires</taxon>
        <taxon>Rodentia</taxon>
        <taxon>Sciuromorpha</taxon>
        <taxon>Sciuridae</taxon>
        <taxon>Sciurinae</taxon>
        <taxon>Sciurini</taxon>
        <taxon>Sciurus</taxon>
    </lineage>
</organism>
<evidence type="ECO:0000256" key="2">
    <source>
        <dbReference type="ARBA" id="ARBA00004245"/>
    </source>
</evidence>
<dbReference type="SUPFAM" id="SSF55307">
    <property type="entry name" value="Tubulin C-terminal domain-like"/>
    <property type="match status" value="1"/>
</dbReference>
<dbReference type="GO" id="GO:0005525">
    <property type="term" value="F:GTP binding"/>
    <property type="evidence" value="ECO:0007669"/>
    <property type="project" value="UniProtKB-KW"/>
</dbReference>
<dbReference type="PROSITE" id="PS00227">
    <property type="entry name" value="TUBULIN"/>
    <property type="match status" value="1"/>
</dbReference>
<keyword evidence="7" id="KW-0547">Nucleotide-binding</keyword>
<dbReference type="GO" id="GO:0044877">
    <property type="term" value="F:protein-containing complex binding"/>
    <property type="evidence" value="ECO:0007669"/>
    <property type="project" value="InterPro"/>
</dbReference>
<sequence>MKSDASTSAAPLKGLGGPLRSSEPVRVVRVASPAVHLLEEAADLLVVHLDFRAALETCERAWQSLANDSLTEEPAGTYLEVKCSLCIVGIQALAEMDRWQEVLSWVLQYYQVPEKLPPKVLELCGHCDAAGQLLARHVCPRPPPAQCVTTAEAAVSGAVGVGRPSWERECISVHVGQAGVQIGNACWELFCLEHGIQADGTFGAQASKINDDDSFTTFFSETGNGKHVPRAVMVDLEPTVVDEVRAGTYRQLFHPEQLITGKEDAANNYARGHYTVGKESIDLVLDRIRKLTDACSGLQGFLIFHSFGGGTGSGFTSLLMERLSLDYGKKSKLEFAIYPAPQVSTAVVEPYNSILTTHTTLEHSDCAFMVDNEAIYDICRRNLDIERPTYTNLNRLISQIVSSITASLRFDGALNVDLTEFQTNLVPYPRIHFPLVTYAPIISAEKAYHEQLSVAEITSSCFEPNSQMVKCDPRHGKYMACCMLYRGDVVPKDVNVAIAAIKTKRTIQFVDWCPTGFKVGINYQPPTVVPGGDLAKVQRAVCMLSNTTAIAEAWARLDHKFDLMYAKRAFVHWYVGEGMEEGEFSEAREDLAALEKDYEEVGTDSFEEENEGEEF</sequence>
<dbReference type="InterPro" id="IPR037103">
    <property type="entry name" value="Tubulin/FtsZ-like_C"/>
</dbReference>
<keyword evidence="8" id="KW-0378">Hydrolase</keyword>
<dbReference type="GO" id="GO:0007017">
    <property type="term" value="P:microtubule-based process"/>
    <property type="evidence" value="ECO:0007669"/>
    <property type="project" value="InterPro"/>
</dbReference>
<keyword evidence="11" id="KW-0206">Cytoskeleton</keyword>
<evidence type="ECO:0000256" key="3">
    <source>
        <dbReference type="ARBA" id="ARBA00009636"/>
    </source>
</evidence>
<evidence type="ECO:0000313" key="17">
    <source>
        <dbReference type="Proteomes" id="UP001166674"/>
    </source>
</evidence>
<comment type="catalytic activity">
    <reaction evidence="12">
        <text>GTP + H2O = GDP + phosphate + H(+)</text>
        <dbReference type="Rhea" id="RHEA:19669"/>
        <dbReference type="ChEBI" id="CHEBI:15377"/>
        <dbReference type="ChEBI" id="CHEBI:15378"/>
        <dbReference type="ChEBI" id="CHEBI:37565"/>
        <dbReference type="ChEBI" id="CHEBI:43474"/>
        <dbReference type="ChEBI" id="CHEBI:58189"/>
    </reaction>
    <physiologicalReaction direction="left-to-right" evidence="12">
        <dbReference type="Rhea" id="RHEA:19670"/>
    </physiologicalReaction>
</comment>
<evidence type="ECO:0000256" key="11">
    <source>
        <dbReference type="ARBA" id="ARBA00023212"/>
    </source>
</evidence>
<dbReference type="InterPro" id="IPR003008">
    <property type="entry name" value="Tubulin_FtsZ_GTPase"/>
</dbReference>
<comment type="cofactor">
    <cofactor evidence="1">
        <name>Mg(2+)</name>
        <dbReference type="ChEBI" id="CHEBI:18420"/>
    </cofactor>
</comment>
<dbReference type="InterPro" id="IPR000217">
    <property type="entry name" value="Tubulin"/>
</dbReference>
<keyword evidence="6" id="KW-0479">Metal-binding</keyword>
<dbReference type="GO" id="GO:0046872">
    <property type="term" value="F:metal ion binding"/>
    <property type="evidence" value="ECO:0007669"/>
    <property type="project" value="UniProtKB-KW"/>
</dbReference>
<keyword evidence="4" id="KW-0963">Cytoplasm</keyword>
<dbReference type="CDD" id="cd02186">
    <property type="entry name" value="alpha_tubulin"/>
    <property type="match status" value="1"/>
</dbReference>
<dbReference type="Gene3D" id="3.40.50.1440">
    <property type="entry name" value="Tubulin/FtsZ, GTPase domain"/>
    <property type="match status" value="1"/>
</dbReference>
<dbReference type="GO" id="GO:0005874">
    <property type="term" value="C:microtubule"/>
    <property type="evidence" value="ECO:0007669"/>
    <property type="project" value="UniProtKB-KW"/>
</dbReference>
<comment type="subcellular location">
    <subcellularLocation>
        <location evidence="2">Cytoplasm</location>
        <location evidence="2">Cytoskeleton</location>
    </subcellularLocation>
</comment>
<evidence type="ECO:0000256" key="8">
    <source>
        <dbReference type="ARBA" id="ARBA00022801"/>
    </source>
</evidence>
<name>A0AA41T8L1_SCICA</name>
<evidence type="ECO:0000256" key="10">
    <source>
        <dbReference type="ARBA" id="ARBA00023134"/>
    </source>
</evidence>
<gene>
    <name evidence="16" type="ORF">SUZIE_194780</name>
</gene>
<dbReference type="GO" id="GO:0005778">
    <property type="term" value="C:peroxisomal membrane"/>
    <property type="evidence" value="ECO:0007669"/>
    <property type="project" value="InterPro"/>
</dbReference>
<feature type="domain" description="Tubulin/FtsZ GTPase" evidence="14">
    <location>
        <begin position="215"/>
        <end position="412"/>
    </location>
</feature>
<dbReference type="Gene3D" id="3.30.1330.20">
    <property type="entry name" value="Tubulin/FtsZ, C-terminal domain"/>
    <property type="match status" value="1"/>
</dbReference>
<dbReference type="InterPro" id="IPR010797">
    <property type="entry name" value="Pex26"/>
</dbReference>
<dbReference type="InterPro" id="IPR017975">
    <property type="entry name" value="Tubulin_CS"/>
</dbReference>